<feature type="domain" description="Primase C-terminal 1" evidence="2">
    <location>
        <begin position="201"/>
        <end position="262"/>
    </location>
</feature>
<evidence type="ECO:0008006" key="6">
    <source>
        <dbReference type="Google" id="ProtNLM"/>
    </source>
</evidence>
<dbReference type="Pfam" id="PF09250">
    <property type="entry name" value="Prim-Pol"/>
    <property type="match status" value="1"/>
</dbReference>
<comment type="caution">
    <text evidence="4">The sequence shown here is derived from an EMBL/GenBank/DDBJ whole genome shotgun (WGS) entry which is preliminary data.</text>
</comment>
<dbReference type="EMBL" id="JACCFM010000001">
    <property type="protein sequence ID" value="NYJ18529.1"/>
    <property type="molecule type" value="Genomic_DNA"/>
</dbReference>
<feature type="region of interest" description="Disordered" evidence="1">
    <location>
        <begin position="259"/>
        <end position="288"/>
    </location>
</feature>
<keyword evidence="5" id="KW-1185">Reference proteome</keyword>
<sequence>MTRGMPARDAALTFARSGIQIFPCEVGGKRPLTHAGFHDASSDFDQVSGWWARWPRANLGMPTGNVSGIDVVDIDVADVDSGLVAFERATAAGVLIDGFARVRTPSGGLHVYYSAIADRPQRCWQAAVAHIDFRGDGGYVVIPPSVLDVGGTRLAYRLVSLSSPGARPVDAVALRQFIDPGRLQVASRRTASALSEPSRLEHWVGNLQEGERNSGLFWAACRLIDAGFAAADIEDTLGPAAVRAGLTEREISTTIRSACRRAGPAAPDSSWGAPERLRSRNGDAPCLS</sequence>
<accession>A0A7Z0J549</accession>
<proteinExistence type="predicted"/>
<dbReference type="RefSeq" id="WP_179577426.1">
    <property type="nucleotide sequence ID" value="NZ_JACCFM010000001.1"/>
</dbReference>
<reference evidence="4 5" key="1">
    <citation type="submission" date="2020-07" db="EMBL/GenBank/DDBJ databases">
        <title>Sequencing the genomes of 1000 actinobacteria strains.</title>
        <authorList>
            <person name="Klenk H.-P."/>
        </authorList>
    </citation>
    <scope>NUCLEOTIDE SEQUENCE [LARGE SCALE GENOMIC DNA]</scope>
    <source>
        <strain evidence="4 5">LI1</strain>
    </source>
</reference>
<dbReference type="InterPro" id="IPR015330">
    <property type="entry name" value="DNA_primase/pol_bifunc_N"/>
</dbReference>
<dbReference type="CDD" id="cd04859">
    <property type="entry name" value="Prim_Pol"/>
    <property type="match status" value="1"/>
</dbReference>
<feature type="domain" description="DNA primase/polymerase bifunctional N-terminal" evidence="3">
    <location>
        <begin position="11"/>
        <end position="178"/>
    </location>
</feature>
<name>A0A7Z0J549_9MICO</name>
<evidence type="ECO:0000313" key="5">
    <source>
        <dbReference type="Proteomes" id="UP000537260"/>
    </source>
</evidence>
<evidence type="ECO:0000259" key="2">
    <source>
        <dbReference type="SMART" id="SM00942"/>
    </source>
</evidence>
<dbReference type="AlphaFoldDB" id="A0A7Z0J549"/>
<gene>
    <name evidence="4" type="ORF">HNR05_000320</name>
</gene>
<dbReference type="SMART" id="SM00942">
    <property type="entry name" value="PriCT_1"/>
    <property type="match status" value="1"/>
</dbReference>
<protein>
    <recommendedName>
        <fullName evidence="6">DNA primase</fullName>
    </recommendedName>
</protein>
<dbReference type="SUPFAM" id="SSF56747">
    <property type="entry name" value="Prim-pol domain"/>
    <property type="match status" value="1"/>
</dbReference>
<evidence type="ECO:0000313" key="4">
    <source>
        <dbReference type="EMBL" id="NYJ18529.1"/>
    </source>
</evidence>
<organism evidence="4 5">
    <name type="scientific">Glaciibacter psychrotolerans</name>
    <dbReference type="NCBI Taxonomy" id="670054"/>
    <lineage>
        <taxon>Bacteria</taxon>
        <taxon>Bacillati</taxon>
        <taxon>Actinomycetota</taxon>
        <taxon>Actinomycetes</taxon>
        <taxon>Micrococcales</taxon>
        <taxon>Microbacteriaceae</taxon>
        <taxon>Glaciibacter</taxon>
    </lineage>
</organism>
<dbReference type="Proteomes" id="UP000537260">
    <property type="component" value="Unassembled WGS sequence"/>
</dbReference>
<evidence type="ECO:0000256" key="1">
    <source>
        <dbReference type="SAM" id="MobiDB-lite"/>
    </source>
</evidence>
<dbReference type="SMART" id="SM00943">
    <property type="entry name" value="Prim-Pol"/>
    <property type="match status" value="1"/>
</dbReference>
<evidence type="ECO:0000259" key="3">
    <source>
        <dbReference type="SMART" id="SM00943"/>
    </source>
</evidence>
<dbReference type="InterPro" id="IPR014820">
    <property type="entry name" value="PriCT_1"/>
</dbReference>